<name>A0A166ULZ7_9AGAM</name>
<gene>
    <name evidence="2" type="ORF">FIBSPDRAFT_581946</name>
</gene>
<keyword evidence="3" id="KW-1185">Reference proteome</keyword>
<feature type="transmembrane region" description="Helical" evidence="1">
    <location>
        <begin position="31"/>
        <end position="53"/>
    </location>
</feature>
<keyword evidence="1" id="KW-0812">Transmembrane</keyword>
<protein>
    <submittedName>
        <fullName evidence="2">Uncharacterized protein</fullName>
    </submittedName>
</protein>
<proteinExistence type="predicted"/>
<keyword evidence="1" id="KW-0472">Membrane</keyword>
<evidence type="ECO:0000313" key="2">
    <source>
        <dbReference type="EMBL" id="KZP31822.1"/>
    </source>
</evidence>
<keyword evidence="1" id="KW-1133">Transmembrane helix</keyword>
<dbReference type="EMBL" id="KV417488">
    <property type="protein sequence ID" value="KZP31822.1"/>
    <property type="molecule type" value="Genomic_DNA"/>
</dbReference>
<reference evidence="2 3" key="1">
    <citation type="journal article" date="2016" name="Mol. Biol. Evol.">
        <title>Comparative Genomics of Early-Diverging Mushroom-Forming Fungi Provides Insights into the Origins of Lignocellulose Decay Capabilities.</title>
        <authorList>
            <person name="Nagy L.G."/>
            <person name="Riley R."/>
            <person name="Tritt A."/>
            <person name="Adam C."/>
            <person name="Daum C."/>
            <person name="Floudas D."/>
            <person name="Sun H."/>
            <person name="Yadav J.S."/>
            <person name="Pangilinan J."/>
            <person name="Larsson K.H."/>
            <person name="Matsuura K."/>
            <person name="Barry K."/>
            <person name="Labutti K."/>
            <person name="Kuo R."/>
            <person name="Ohm R.A."/>
            <person name="Bhattacharya S.S."/>
            <person name="Shirouzu T."/>
            <person name="Yoshinaga Y."/>
            <person name="Martin F.M."/>
            <person name="Grigoriev I.V."/>
            <person name="Hibbett D.S."/>
        </authorList>
    </citation>
    <scope>NUCLEOTIDE SEQUENCE [LARGE SCALE GENOMIC DNA]</scope>
    <source>
        <strain evidence="2 3">CBS 109695</strain>
    </source>
</reference>
<evidence type="ECO:0000256" key="1">
    <source>
        <dbReference type="SAM" id="Phobius"/>
    </source>
</evidence>
<accession>A0A166ULZ7</accession>
<dbReference type="AlphaFoldDB" id="A0A166ULZ7"/>
<sequence length="164" mass="19281">MVNVLYRPRTCNNVHPSVIQYNQYCYLRLQFFILPFYFFAHTFVYFLASSSIVEYPLHLSLLDFFLVPKPDCLSLFSSPSYYSAFAFMCMYNMTPRRNNQYIMSETPGIGMFSRSSILLKSDHRCFVAPTCLQWIGPKYNRNKTMSVECRSSVKEASRPYENPE</sequence>
<organism evidence="2 3">
    <name type="scientific">Athelia psychrophila</name>
    <dbReference type="NCBI Taxonomy" id="1759441"/>
    <lineage>
        <taxon>Eukaryota</taxon>
        <taxon>Fungi</taxon>
        <taxon>Dikarya</taxon>
        <taxon>Basidiomycota</taxon>
        <taxon>Agaricomycotina</taxon>
        <taxon>Agaricomycetes</taxon>
        <taxon>Agaricomycetidae</taxon>
        <taxon>Atheliales</taxon>
        <taxon>Atheliaceae</taxon>
        <taxon>Athelia</taxon>
    </lineage>
</organism>
<evidence type="ECO:0000313" key="3">
    <source>
        <dbReference type="Proteomes" id="UP000076532"/>
    </source>
</evidence>
<dbReference type="Proteomes" id="UP000076532">
    <property type="component" value="Unassembled WGS sequence"/>
</dbReference>
<feature type="transmembrane region" description="Helical" evidence="1">
    <location>
        <begin position="73"/>
        <end position="93"/>
    </location>
</feature>